<feature type="non-terminal residue" evidence="3">
    <location>
        <position position="128"/>
    </location>
</feature>
<gene>
    <name evidence="3" type="ORF">RFI_19254</name>
</gene>
<dbReference type="AlphaFoldDB" id="X6MWM1"/>
<keyword evidence="4" id="KW-1185">Reference proteome</keyword>
<evidence type="ECO:0000313" key="4">
    <source>
        <dbReference type="Proteomes" id="UP000023152"/>
    </source>
</evidence>
<protein>
    <recommendedName>
        <fullName evidence="2">RRM domain-containing protein</fullName>
    </recommendedName>
</protein>
<evidence type="ECO:0000313" key="3">
    <source>
        <dbReference type="EMBL" id="ETO18041.1"/>
    </source>
</evidence>
<comment type="caution">
    <text evidence="3">The sequence shown here is derived from an EMBL/GenBank/DDBJ whole genome shotgun (WGS) entry which is preliminary data.</text>
</comment>
<keyword evidence="1" id="KW-0694">RNA-binding</keyword>
<dbReference type="InterPro" id="IPR000504">
    <property type="entry name" value="RRM_dom"/>
</dbReference>
<dbReference type="GO" id="GO:0003723">
    <property type="term" value="F:RNA binding"/>
    <property type="evidence" value="ECO:0007669"/>
    <property type="project" value="UniProtKB-UniRule"/>
</dbReference>
<dbReference type="InterPro" id="IPR035979">
    <property type="entry name" value="RBD_domain_sf"/>
</dbReference>
<organism evidence="3 4">
    <name type="scientific">Reticulomyxa filosa</name>
    <dbReference type="NCBI Taxonomy" id="46433"/>
    <lineage>
        <taxon>Eukaryota</taxon>
        <taxon>Sar</taxon>
        <taxon>Rhizaria</taxon>
        <taxon>Retaria</taxon>
        <taxon>Foraminifera</taxon>
        <taxon>Monothalamids</taxon>
        <taxon>Reticulomyxidae</taxon>
        <taxon>Reticulomyxa</taxon>
    </lineage>
</organism>
<dbReference type="Proteomes" id="UP000023152">
    <property type="component" value="Unassembled WGS sequence"/>
</dbReference>
<dbReference type="SUPFAM" id="SSF54928">
    <property type="entry name" value="RNA-binding domain, RBD"/>
    <property type="match status" value="1"/>
</dbReference>
<dbReference type="EMBL" id="ASPP01015586">
    <property type="protein sequence ID" value="ETO18041.1"/>
    <property type="molecule type" value="Genomic_DNA"/>
</dbReference>
<dbReference type="InterPro" id="IPR012677">
    <property type="entry name" value="Nucleotide-bd_a/b_plait_sf"/>
</dbReference>
<accession>X6MWM1</accession>
<name>X6MWM1_RETFI</name>
<proteinExistence type="predicted"/>
<dbReference type="PROSITE" id="PS50102">
    <property type="entry name" value="RRM"/>
    <property type="match status" value="1"/>
</dbReference>
<evidence type="ECO:0000256" key="1">
    <source>
        <dbReference type="PROSITE-ProRule" id="PRU00176"/>
    </source>
</evidence>
<sequence length="128" mass="14315">MLRVGVVWCPKETLSTIKVSNVSSLYLYTKCMYVYTNVITSKSGSSEEELRGCFGEYGEIVDMRFGKEVQKDGKLNGKRKANTKLIAWISFAQIDQALNACREMRNSVISCANDDSGLCVQLINPDSR</sequence>
<dbReference type="Gene3D" id="3.30.70.330">
    <property type="match status" value="1"/>
</dbReference>
<evidence type="ECO:0000259" key="2">
    <source>
        <dbReference type="PROSITE" id="PS50102"/>
    </source>
</evidence>
<feature type="domain" description="RRM" evidence="2">
    <location>
        <begin position="15"/>
        <end position="125"/>
    </location>
</feature>
<reference evidence="3 4" key="1">
    <citation type="journal article" date="2013" name="Curr. Biol.">
        <title>The Genome of the Foraminiferan Reticulomyxa filosa.</title>
        <authorList>
            <person name="Glockner G."/>
            <person name="Hulsmann N."/>
            <person name="Schleicher M."/>
            <person name="Noegel A.A."/>
            <person name="Eichinger L."/>
            <person name="Gallinger C."/>
            <person name="Pawlowski J."/>
            <person name="Sierra R."/>
            <person name="Euteneuer U."/>
            <person name="Pillet L."/>
            <person name="Moustafa A."/>
            <person name="Platzer M."/>
            <person name="Groth M."/>
            <person name="Szafranski K."/>
            <person name="Schliwa M."/>
        </authorList>
    </citation>
    <scope>NUCLEOTIDE SEQUENCE [LARGE SCALE GENOMIC DNA]</scope>
</reference>